<keyword evidence="3" id="KW-1185">Reference proteome</keyword>
<dbReference type="PANTHER" id="PTHR10857:SF102">
    <property type="entry name" value="C2 DOMAIN-CONTAINING PROTEIN"/>
    <property type="match status" value="1"/>
</dbReference>
<dbReference type="InterPro" id="IPR045052">
    <property type="entry name" value="Copine"/>
</dbReference>
<reference evidence="2" key="1">
    <citation type="submission" date="2025-08" db="UniProtKB">
        <authorList>
            <consortium name="Ensembl"/>
        </authorList>
    </citation>
    <scope>IDENTIFICATION</scope>
</reference>
<dbReference type="GeneTree" id="ENSGT00940000162210"/>
<evidence type="ECO:0000313" key="2">
    <source>
        <dbReference type="Ensembl" id="ENSOMEP00000029716.1"/>
    </source>
</evidence>
<evidence type="ECO:0000313" key="3">
    <source>
        <dbReference type="Proteomes" id="UP000261560"/>
    </source>
</evidence>
<dbReference type="PaxDb" id="30732-ENSOMEP00000029716"/>
<evidence type="ECO:0000259" key="1">
    <source>
        <dbReference type="Pfam" id="PF07002"/>
    </source>
</evidence>
<dbReference type="AlphaFoldDB" id="A0A3B3DII5"/>
<dbReference type="GO" id="GO:0071277">
    <property type="term" value="P:cellular response to calcium ion"/>
    <property type="evidence" value="ECO:0007669"/>
    <property type="project" value="TreeGrafter"/>
</dbReference>
<dbReference type="Pfam" id="PF07002">
    <property type="entry name" value="Copine"/>
    <property type="match status" value="1"/>
</dbReference>
<reference evidence="2" key="2">
    <citation type="submission" date="2025-09" db="UniProtKB">
        <authorList>
            <consortium name="Ensembl"/>
        </authorList>
    </citation>
    <scope>IDENTIFICATION</scope>
</reference>
<name>A0A3B3DII5_ORYME</name>
<dbReference type="InterPro" id="IPR010734">
    <property type="entry name" value="Copine_C"/>
</dbReference>
<protein>
    <recommendedName>
        <fullName evidence="1">Copine C-terminal domain-containing protein</fullName>
    </recommendedName>
</protein>
<dbReference type="GO" id="GO:0005886">
    <property type="term" value="C:plasma membrane"/>
    <property type="evidence" value="ECO:0007669"/>
    <property type="project" value="TreeGrafter"/>
</dbReference>
<dbReference type="Ensembl" id="ENSOMET00000019460.1">
    <property type="protein sequence ID" value="ENSOMEP00000029716.1"/>
    <property type="gene ID" value="ENSOMEG00000013542.1"/>
</dbReference>
<sequence length="82" mass="8906">TADQKDAIVRASRLPLSIIIVGVGPADFKAMNHLDGDDGKLKSTTGEAVSRDIVQFVPFRDFKDVRPSSNRNHNGTEALPKC</sequence>
<organism evidence="2 3">
    <name type="scientific">Oryzias melastigma</name>
    <name type="common">Marine medaka</name>
    <dbReference type="NCBI Taxonomy" id="30732"/>
    <lineage>
        <taxon>Eukaryota</taxon>
        <taxon>Metazoa</taxon>
        <taxon>Chordata</taxon>
        <taxon>Craniata</taxon>
        <taxon>Vertebrata</taxon>
        <taxon>Euteleostomi</taxon>
        <taxon>Actinopterygii</taxon>
        <taxon>Neopterygii</taxon>
        <taxon>Teleostei</taxon>
        <taxon>Neoteleostei</taxon>
        <taxon>Acanthomorphata</taxon>
        <taxon>Ovalentaria</taxon>
        <taxon>Atherinomorphae</taxon>
        <taxon>Beloniformes</taxon>
        <taxon>Adrianichthyidae</taxon>
        <taxon>Oryziinae</taxon>
        <taxon>Oryzias</taxon>
    </lineage>
</organism>
<dbReference type="Proteomes" id="UP000261560">
    <property type="component" value="Unplaced"/>
</dbReference>
<feature type="domain" description="Copine C-terminal" evidence="1">
    <location>
        <begin position="3"/>
        <end position="67"/>
    </location>
</feature>
<dbReference type="PANTHER" id="PTHR10857">
    <property type="entry name" value="COPINE"/>
    <property type="match status" value="1"/>
</dbReference>
<accession>A0A3B3DII5</accession>
<proteinExistence type="predicted"/>
<dbReference type="GO" id="GO:0005544">
    <property type="term" value="F:calcium-dependent phospholipid binding"/>
    <property type="evidence" value="ECO:0007669"/>
    <property type="project" value="InterPro"/>
</dbReference>
<dbReference type="STRING" id="30732.ENSOMEP00000029716"/>
<dbReference type="OMA" id="AMNHLDG"/>